<keyword evidence="1" id="KW-1133">Transmembrane helix</keyword>
<evidence type="ECO:0000313" key="2">
    <source>
        <dbReference type="EMBL" id="MEP0816760.1"/>
    </source>
</evidence>
<evidence type="ECO:0000256" key="1">
    <source>
        <dbReference type="SAM" id="Phobius"/>
    </source>
</evidence>
<reference evidence="2 3" key="1">
    <citation type="submission" date="2022-04" db="EMBL/GenBank/DDBJ databases">
        <title>Positive selection, recombination, and allopatry shape intraspecific diversity of widespread and dominant cyanobacteria.</title>
        <authorList>
            <person name="Wei J."/>
            <person name="Shu W."/>
            <person name="Hu C."/>
        </authorList>
    </citation>
    <scope>NUCLEOTIDE SEQUENCE [LARGE SCALE GENOMIC DNA]</scope>
    <source>
        <strain evidence="2 3">GB2-A4</strain>
    </source>
</reference>
<evidence type="ECO:0008006" key="4">
    <source>
        <dbReference type="Google" id="ProtNLM"/>
    </source>
</evidence>
<feature type="transmembrane region" description="Helical" evidence="1">
    <location>
        <begin position="99"/>
        <end position="124"/>
    </location>
</feature>
<comment type="caution">
    <text evidence="2">The sequence shown here is derived from an EMBL/GenBank/DDBJ whole genome shotgun (WGS) entry which is preliminary data.</text>
</comment>
<protein>
    <recommendedName>
        <fullName evidence="4">Actin-binding WH2 domain-containing protein</fullName>
    </recommendedName>
</protein>
<organism evidence="2 3">
    <name type="scientific">Trichocoleus desertorum GB2-A4</name>
    <dbReference type="NCBI Taxonomy" id="2933944"/>
    <lineage>
        <taxon>Bacteria</taxon>
        <taxon>Bacillati</taxon>
        <taxon>Cyanobacteriota</taxon>
        <taxon>Cyanophyceae</taxon>
        <taxon>Leptolyngbyales</taxon>
        <taxon>Trichocoleusaceae</taxon>
        <taxon>Trichocoleus</taxon>
    </lineage>
</organism>
<feature type="transmembrane region" description="Helical" evidence="1">
    <location>
        <begin position="130"/>
        <end position="151"/>
    </location>
</feature>
<keyword evidence="1" id="KW-0812">Transmembrane</keyword>
<sequence length="261" mass="29407">MNYFTVLITLLRDRENFVDEIHHKARLKTKITALLISSSIFLAIYGGIIGAFASPLQVFSSAIKLPALYLITLIICLPTLYFFNAFFGSKQSISQSLALLLTAISITAVLLFSFAPVTLFFLITIRNYQFFILLNVVIFALTGFIGISYLYQIMRPESEQLELSPVTSGTLVEEKAESDFVVVDADQKSKKRVIKNVDPAVKTRTNILRFWLGLYAFVGCQLAWTLRPFFGAPGQAFELFRPREGNFYLSVIQSLLEILTN</sequence>
<dbReference type="RefSeq" id="WP_190438779.1">
    <property type="nucleotide sequence ID" value="NZ_JAMPKM010000003.1"/>
</dbReference>
<feature type="transmembrane region" description="Helical" evidence="1">
    <location>
        <begin position="66"/>
        <end position="87"/>
    </location>
</feature>
<name>A0ABV0J4Q6_9CYAN</name>
<proteinExistence type="predicted"/>
<keyword evidence="3" id="KW-1185">Reference proteome</keyword>
<keyword evidence="1" id="KW-0472">Membrane</keyword>
<dbReference type="EMBL" id="JAMPKM010000003">
    <property type="protein sequence ID" value="MEP0816760.1"/>
    <property type="molecule type" value="Genomic_DNA"/>
</dbReference>
<evidence type="ECO:0000313" key="3">
    <source>
        <dbReference type="Proteomes" id="UP001464891"/>
    </source>
</evidence>
<accession>A0ABV0J4Q6</accession>
<gene>
    <name evidence="2" type="ORF">NC998_06600</name>
</gene>
<dbReference type="Proteomes" id="UP001464891">
    <property type="component" value="Unassembled WGS sequence"/>
</dbReference>
<feature type="transmembrane region" description="Helical" evidence="1">
    <location>
        <begin position="31"/>
        <end position="54"/>
    </location>
</feature>